<dbReference type="InterPro" id="IPR045076">
    <property type="entry name" value="MutS"/>
</dbReference>
<dbReference type="GO" id="GO:0030983">
    <property type="term" value="F:mismatched DNA binding"/>
    <property type="evidence" value="ECO:0007669"/>
    <property type="project" value="InterPro"/>
</dbReference>
<dbReference type="GO" id="GO:0005524">
    <property type="term" value="F:ATP binding"/>
    <property type="evidence" value="ECO:0007669"/>
    <property type="project" value="UniProtKB-UniRule"/>
</dbReference>
<dbReference type="Pfam" id="PF01624">
    <property type="entry name" value="MutS_I"/>
    <property type="match status" value="1"/>
</dbReference>
<evidence type="ECO:0000259" key="12">
    <source>
        <dbReference type="PROSITE" id="PS00486"/>
    </source>
</evidence>
<evidence type="ECO:0000313" key="13">
    <source>
        <dbReference type="EMBL" id="KEG21193.1"/>
    </source>
</evidence>
<sequence length="914" mass="102444">MEKGTEHKSNVTLQPSTSSSAHQERLTPMMEQYIEIKAVNNDCLLFYRMGDFYELFFSDAIIASQALGITLTTRGKHLGKDIPMCGVPVHSADDYLQKLIACGYRVAVCEQMENPTEAKKRSSKSIVQREVVRLITPGTITEEKLLDPTRANYLMTLARIKTNDKEEFALSWIDISTGIFRVTESHHEKLLTDIMRVDPQEVIVADSLLHDKSLKSLFNVLGHLISPQPATLFDTITAEHDICNYFKLSTLEGVADYSRSEFSAIAAAIRYIEKTQITHRPPLMRPERQNEKATLFIDAATRLNLELIRTTSGQRDGSLLKTIDRTVTGGGSRLLADRLISPLTSPEAIDKRLDSISFFLRNTSLSEAAHLILKGGPDMSRAVSRLALGRGEPRDIATIRRGFEIISELNQLLNNKLLPQEISDVQEVFSHLPTALHTRLNQALADDLPLLKRDGGFIRPNYHQELDKTRSLRDESRRIIAELQARYAKETDIKTLKIKHNNVLGYFIEVTALQASTLTNNPQAKARFIHRQTMANAMRFTTTELAELESRIAHAANHAIMLELEIFDMLVNEIIAQADFIRKVSEALSVLDVSVALAYLAEEQGYCRPIIDNSLTFRITAGRHPVVEQALRKQAIEPFVANDCNLSAKNNHQYAAIWLLTGPNMGGKSTFLRQNALIAIMAQMGSFVPASSAHIGVVDRLFSRVGASDDLARGRSTFMMEMVETATILNHASSHSLVILDEIGRGTSTFDGLSIAWATVEYLHEVNHCRAILATHFHEMTALTKTLDRLHNVTMKVKNWEGNVIFLHEITEGAADRSYGVQVAKLAGLPEEVITRATDVLHQLEQSEMAEKGHKLIDDLPLFNLQTISTTHKKTDKYDVIKEALKNIHPDELSPKDALEELYRLKKLEKESPL</sequence>
<feature type="binding site" evidence="9">
    <location>
        <begin position="662"/>
        <end position="669"/>
    </location>
    <ligand>
        <name>ATP</name>
        <dbReference type="ChEBI" id="CHEBI:30616"/>
    </ligand>
</feature>
<comment type="function">
    <text evidence="8 9">This protein is involved in the repair of mismatches in DNA. It is possible that it carries out the mismatch recognition step. This protein has a weak ATPase activity.</text>
</comment>
<dbReference type="SUPFAM" id="SSF48334">
    <property type="entry name" value="DNA repair protein MutS, domain III"/>
    <property type="match status" value="1"/>
</dbReference>
<gene>
    <name evidence="9" type="primary">mutS</name>
    <name evidence="13" type="ORF">H710_00140</name>
</gene>
<dbReference type="PATRIC" id="fig|1293911.3.peg.144"/>
<dbReference type="SUPFAM" id="SSF53150">
    <property type="entry name" value="DNA repair protein MutS, domain II"/>
    <property type="match status" value="1"/>
</dbReference>
<dbReference type="SUPFAM" id="SSF52540">
    <property type="entry name" value="P-loop containing nucleoside triphosphate hydrolases"/>
    <property type="match status" value="1"/>
</dbReference>
<dbReference type="SMART" id="SM00534">
    <property type="entry name" value="MUTSac"/>
    <property type="match status" value="1"/>
</dbReference>
<dbReference type="STRING" id="1293911.H710_00140"/>
<keyword evidence="3 9" id="KW-0547">Nucleotide-binding</keyword>
<dbReference type="FunFam" id="3.40.1170.10:FF:000001">
    <property type="entry name" value="DNA mismatch repair protein MutS"/>
    <property type="match status" value="1"/>
</dbReference>
<dbReference type="Gene3D" id="3.40.1170.10">
    <property type="entry name" value="DNA repair protein MutS, domain I"/>
    <property type="match status" value="1"/>
</dbReference>
<dbReference type="PANTHER" id="PTHR11361">
    <property type="entry name" value="DNA MISMATCH REPAIR PROTEIN MUTS FAMILY MEMBER"/>
    <property type="match status" value="1"/>
</dbReference>
<dbReference type="HAMAP" id="MF_00096">
    <property type="entry name" value="MutS"/>
    <property type="match status" value="1"/>
</dbReference>
<evidence type="ECO:0000256" key="4">
    <source>
        <dbReference type="ARBA" id="ARBA00022763"/>
    </source>
</evidence>
<dbReference type="NCBIfam" id="TIGR01070">
    <property type="entry name" value="mutS1"/>
    <property type="match status" value="1"/>
</dbReference>
<dbReference type="Pfam" id="PF00488">
    <property type="entry name" value="MutS_V"/>
    <property type="match status" value="1"/>
</dbReference>
<dbReference type="PROSITE" id="PS00486">
    <property type="entry name" value="DNA_MISMATCH_REPAIR_2"/>
    <property type="match status" value="1"/>
</dbReference>
<feature type="region of interest" description="Disordered" evidence="11">
    <location>
        <begin position="1"/>
        <end position="24"/>
    </location>
</feature>
<dbReference type="Gene3D" id="6.10.140.430">
    <property type="match status" value="1"/>
</dbReference>
<dbReference type="SMART" id="SM00533">
    <property type="entry name" value="MUTSd"/>
    <property type="match status" value="1"/>
</dbReference>
<reference evidence="13 14" key="1">
    <citation type="submission" date="2013-04" db="EMBL/GenBank/DDBJ databases">
        <title>The Genome Sequence of Bartonella bacilliformis Ver097.</title>
        <authorList>
            <consortium name="The Broad Institute Genomics Platform"/>
            <consortium name="The Broad Institute Genome Sequencing Center for Infectious Disease"/>
            <person name="Feldgarden M."/>
            <person name="Kirby J."/>
            <person name="Birtles R."/>
            <person name="Dasch G."/>
            <person name="Hendrix L."/>
            <person name="Koehler J."/>
            <person name="Walker B."/>
            <person name="Young S.K."/>
            <person name="Zeng Q."/>
            <person name="Gargeya S."/>
            <person name="Fitzgerald M."/>
            <person name="Haas B."/>
            <person name="Abouelleil A."/>
            <person name="Allen A.W."/>
            <person name="Alvarado L."/>
            <person name="Arachchi H.M."/>
            <person name="Berlin A.M."/>
            <person name="Chapman S.B."/>
            <person name="Gainer-Dewar J."/>
            <person name="Goldberg J."/>
            <person name="Griggs A."/>
            <person name="Gujja S."/>
            <person name="Hansen M."/>
            <person name="Howarth C."/>
            <person name="Imamovic A."/>
            <person name="Ireland A."/>
            <person name="Larimer J."/>
            <person name="McCowan C."/>
            <person name="Murphy C."/>
            <person name="Pearson M."/>
            <person name="Poon T.W."/>
            <person name="Priest M."/>
            <person name="Roberts A."/>
            <person name="Saif S."/>
            <person name="Shea T."/>
            <person name="Sisk P."/>
            <person name="Sykes S."/>
            <person name="Wortman J."/>
            <person name="Nusbaum C."/>
            <person name="Birren B."/>
        </authorList>
    </citation>
    <scope>NUCLEOTIDE SEQUENCE [LARGE SCALE GENOMIC DNA]</scope>
    <source>
        <strain evidence="13 14">Ver097</strain>
    </source>
</reference>
<dbReference type="InterPro" id="IPR005748">
    <property type="entry name" value="DNA_mismatch_repair_MutS"/>
</dbReference>
<evidence type="ECO:0000313" key="14">
    <source>
        <dbReference type="Proteomes" id="UP000031740"/>
    </source>
</evidence>
<evidence type="ECO:0000256" key="5">
    <source>
        <dbReference type="ARBA" id="ARBA00022840"/>
    </source>
</evidence>
<dbReference type="Pfam" id="PF05192">
    <property type="entry name" value="MutS_III"/>
    <property type="match status" value="1"/>
</dbReference>
<dbReference type="Gene3D" id="3.40.50.300">
    <property type="entry name" value="P-loop containing nucleotide triphosphate hydrolases"/>
    <property type="match status" value="1"/>
</dbReference>
<feature type="domain" description="DNA mismatch repair proteins mutS family" evidence="12">
    <location>
        <begin position="736"/>
        <end position="752"/>
    </location>
</feature>
<dbReference type="GO" id="GO:0005829">
    <property type="term" value="C:cytosol"/>
    <property type="evidence" value="ECO:0007669"/>
    <property type="project" value="TreeGrafter"/>
</dbReference>
<dbReference type="CDD" id="cd03284">
    <property type="entry name" value="ABC_MutS1"/>
    <property type="match status" value="1"/>
</dbReference>
<dbReference type="Gene3D" id="1.10.1420.10">
    <property type="match status" value="2"/>
</dbReference>
<dbReference type="InterPro" id="IPR027417">
    <property type="entry name" value="P-loop_NTPase"/>
</dbReference>
<feature type="compositionally biased region" description="Polar residues" evidence="11">
    <location>
        <begin position="10"/>
        <end position="21"/>
    </location>
</feature>
<dbReference type="InterPro" id="IPR007696">
    <property type="entry name" value="DNA_mismatch_repair_MutS_core"/>
</dbReference>
<dbReference type="InterPro" id="IPR007861">
    <property type="entry name" value="DNA_mismatch_repair_MutS_clamp"/>
</dbReference>
<protein>
    <recommendedName>
        <fullName evidence="2 9">DNA mismatch repair protein MutS</fullName>
    </recommendedName>
</protein>
<dbReference type="PIRSF" id="PIRSF037677">
    <property type="entry name" value="DNA_mis_repair_Msh6"/>
    <property type="match status" value="1"/>
</dbReference>
<dbReference type="GO" id="GO:0140664">
    <property type="term" value="F:ATP-dependent DNA damage sensor activity"/>
    <property type="evidence" value="ECO:0007669"/>
    <property type="project" value="InterPro"/>
</dbReference>
<comment type="caution">
    <text evidence="13">The sequence shown here is derived from an EMBL/GenBank/DDBJ whole genome shotgun (WGS) entry which is preliminary data.</text>
</comment>
<evidence type="ECO:0000256" key="10">
    <source>
        <dbReference type="RuleBase" id="RU003756"/>
    </source>
</evidence>
<dbReference type="InterPro" id="IPR000432">
    <property type="entry name" value="DNA_mismatch_repair_MutS_C"/>
</dbReference>
<evidence type="ECO:0000256" key="8">
    <source>
        <dbReference type="ARBA" id="ARBA00024647"/>
    </source>
</evidence>
<evidence type="ECO:0000256" key="3">
    <source>
        <dbReference type="ARBA" id="ARBA00022741"/>
    </source>
</evidence>
<evidence type="ECO:0000256" key="6">
    <source>
        <dbReference type="ARBA" id="ARBA00023125"/>
    </source>
</evidence>
<evidence type="ECO:0000256" key="7">
    <source>
        <dbReference type="ARBA" id="ARBA00023204"/>
    </source>
</evidence>
<dbReference type="InterPro" id="IPR007695">
    <property type="entry name" value="DNA_mismatch_repair_MutS-lik_N"/>
</dbReference>
<dbReference type="Proteomes" id="UP000031740">
    <property type="component" value="Unassembled WGS sequence"/>
</dbReference>
<keyword evidence="6 9" id="KW-0238">DNA-binding</keyword>
<dbReference type="GO" id="GO:0006298">
    <property type="term" value="P:mismatch repair"/>
    <property type="evidence" value="ECO:0007669"/>
    <property type="project" value="UniProtKB-UniRule"/>
</dbReference>
<comment type="similarity">
    <text evidence="1 9 10">Belongs to the DNA mismatch repair MutS family.</text>
</comment>
<dbReference type="Gene3D" id="3.30.420.110">
    <property type="entry name" value="MutS, connector domain"/>
    <property type="match status" value="1"/>
</dbReference>
<dbReference type="FunFam" id="3.40.50.300:FF:000870">
    <property type="entry name" value="MutS protein homolog 4"/>
    <property type="match status" value="1"/>
</dbReference>
<dbReference type="SUPFAM" id="SSF55271">
    <property type="entry name" value="DNA repair protein MutS, domain I"/>
    <property type="match status" value="1"/>
</dbReference>
<dbReference type="InterPro" id="IPR016151">
    <property type="entry name" value="DNA_mismatch_repair_MutS_N"/>
</dbReference>
<organism evidence="13 14">
    <name type="scientific">Bartonella bacilliformis Ver097</name>
    <dbReference type="NCBI Taxonomy" id="1293911"/>
    <lineage>
        <taxon>Bacteria</taxon>
        <taxon>Pseudomonadati</taxon>
        <taxon>Pseudomonadota</taxon>
        <taxon>Alphaproteobacteria</taxon>
        <taxon>Hyphomicrobiales</taxon>
        <taxon>Bartonellaceae</taxon>
        <taxon>Bartonella</taxon>
    </lineage>
</organism>
<dbReference type="InterPro" id="IPR036678">
    <property type="entry name" value="MutS_con_dom_sf"/>
</dbReference>
<dbReference type="InterPro" id="IPR007860">
    <property type="entry name" value="DNA_mmatch_repair_MutS_con_dom"/>
</dbReference>
<dbReference type="AlphaFoldDB" id="A0A072R5K0"/>
<evidence type="ECO:0000256" key="2">
    <source>
        <dbReference type="ARBA" id="ARBA00021982"/>
    </source>
</evidence>
<evidence type="ECO:0000256" key="11">
    <source>
        <dbReference type="SAM" id="MobiDB-lite"/>
    </source>
</evidence>
<keyword evidence="7 9" id="KW-0234">DNA repair</keyword>
<accession>A0A072R5K0</accession>
<proteinExistence type="inferred from homology"/>
<dbReference type="InterPro" id="IPR036187">
    <property type="entry name" value="DNA_mismatch_repair_MutS_sf"/>
</dbReference>
<dbReference type="InterPro" id="IPR017261">
    <property type="entry name" value="DNA_mismatch_repair_MutS/MSH"/>
</dbReference>
<dbReference type="NCBIfam" id="NF003810">
    <property type="entry name" value="PRK05399.1"/>
    <property type="match status" value="1"/>
</dbReference>
<evidence type="ECO:0000256" key="9">
    <source>
        <dbReference type="HAMAP-Rule" id="MF_00096"/>
    </source>
</evidence>
<dbReference type="PANTHER" id="PTHR11361:SF34">
    <property type="entry name" value="DNA MISMATCH REPAIR PROTEIN MSH1, MITOCHONDRIAL"/>
    <property type="match status" value="1"/>
</dbReference>
<dbReference type="GO" id="GO:0003684">
    <property type="term" value="F:damaged DNA binding"/>
    <property type="evidence" value="ECO:0007669"/>
    <property type="project" value="UniProtKB-UniRule"/>
</dbReference>
<dbReference type="Pfam" id="PF05190">
    <property type="entry name" value="MutS_IV"/>
    <property type="match status" value="1"/>
</dbReference>
<dbReference type="RefSeq" id="WP_041848939.1">
    <property type="nucleotide sequence ID" value="NZ_KL503802.1"/>
</dbReference>
<evidence type="ECO:0000256" key="1">
    <source>
        <dbReference type="ARBA" id="ARBA00006271"/>
    </source>
</evidence>
<name>A0A072R5K0_BARBA</name>
<keyword evidence="5 9" id="KW-0067">ATP-binding</keyword>
<dbReference type="Pfam" id="PF05188">
    <property type="entry name" value="MutS_II"/>
    <property type="match status" value="1"/>
</dbReference>
<dbReference type="EMBL" id="ASIV01000001">
    <property type="protein sequence ID" value="KEG21193.1"/>
    <property type="molecule type" value="Genomic_DNA"/>
</dbReference>
<dbReference type="HOGENOM" id="CLU_002472_4_0_5"/>
<keyword evidence="4 9" id="KW-0227">DNA damage</keyword>